<dbReference type="GeneID" id="66759788"/>
<reference evidence="1 2" key="1">
    <citation type="submission" date="2016-10" db="EMBL/GenBank/DDBJ databases">
        <authorList>
            <person name="Varghese N."/>
            <person name="Submissions S."/>
        </authorList>
    </citation>
    <scope>NUCLEOTIDE SEQUENCE [LARGE SCALE GENOMIC DNA]</scope>
    <source>
        <strain evidence="1 2">BS2776</strain>
    </source>
</reference>
<accession>A0ABY0RBM3</accession>
<evidence type="ECO:0000313" key="2">
    <source>
        <dbReference type="Proteomes" id="UP000181903"/>
    </source>
</evidence>
<organism evidence="1 2">
    <name type="scientific">Pseudomonas poae</name>
    <dbReference type="NCBI Taxonomy" id="200451"/>
    <lineage>
        <taxon>Bacteria</taxon>
        <taxon>Pseudomonadati</taxon>
        <taxon>Pseudomonadota</taxon>
        <taxon>Gammaproteobacteria</taxon>
        <taxon>Pseudomonadales</taxon>
        <taxon>Pseudomonadaceae</taxon>
        <taxon>Pseudomonas</taxon>
    </lineage>
</organism>
<dbReference type="Proteomes" id="UP000181903">
    <property type="component" value="Chromosome I"/>
</dbReference>
<name>A0ABY0RBM3_9PSED</name>
<sequence>MNYYEIPSLSNIYFEDSYVLSIREREGSLVFELEAVLTENHPKYKKPQEGEMYCYRNIFLCFLNVDSFEWFDRRFMVYADASGEFDYGNIDSFVGCDGGYELTGDWGRVAIKGQAVDVIIEDSPFTQSTG</sequence>
<dbReference type="RefSeq" id="WP_069665460.1">
    <property type="nucleotide sequence ID" value="NZ_JYLI01000023.1"/>
</dbReference>
<keyword evidence="2" id="KW-1185">Reference proteome</keyword>
<evidence type="ECO:0000313" key="1">
    <source>
        <dbReference type="EMBL" id="SDN52594.1"/>
    </source>
</evidence>
<gene>
    <name evidence="1" type="ORF">SAMN04490208_0590</name>
</gene>
<dbReference type="EMBL" id="LT629706">
    <property type="protein sequence ID" value="SDN52594.1"/>
    <property type="molecule type" value="Genomic_DNA"/>
</dbReference>
<proteinExistence type="predicted"/>
<protein>
    <submittedName>
        <fullName evidence="1">Uncharacterized protein</fullName>
    </submittedName>
</protein>